<dbReference type="PATRIC" id="fig|1046596.6.peg.2207"/>
<keyword evidence="5" id="KW-0234">DNA repair</keyword>
<dbReference type="GO" id="GO:0003910">
    <property type="term" value="F:DNA ligase (ATP) activity"/>
    <property type="evidence" value="ECO:0007669"/>
    <property type="project" value="UniProtKB-EC"/>
</dbReference>
<dbReference type="CDD" id="cd08041">
    <property type="entry name" value="OBF_kDNA_ligase_like"/>
    <property type="match status" value="1"/>
</dbReference>
<keyword evidence="2 9" id="KW-0436">Ligase</keyword>
<evidence type="ECO:0000256" key="3">
    <source>
        <dbReference type="ARBA" id="ARBA00022705"/>
    </source>
</evidence>
<feature type="domain" description="ATP-dependent DNA ligase family profile" evidence="7">
    <location>
        <begin position="140"/>
        <end position="349"/>
    </location>
</feature>
<keyword evidence="3" id="KW-0235">DNA replication</keyword>
<proteinExistence type="predicted"/>
<dbReference type="InterPro" id="IPR029319">
    <property type="entry name" value="DNA_ligase_OB"/>
</dbReference>
<evidence type="ECO:0000256" key="6">
    <source>
        <dbReference type="ARBA" id="ARBA00034003"/>
    </source>
</evidence>
<dbReference type="PANTHER" id="PTHR47810:SF1">
    <property type="entry name" value="DNA LIGASE B"/>
    <property type="match status" value="1"/>
</dbReference>
<evidence type="ECO:0000313" key="10">
    <source>
        <dbReference type="Proteomes" id="UP000050898"/>
    </source>
</evidence>
<feature type="domain" description="DNA ligase OB-like" evidence="8">
    <location>
        <begin position="363"/>
        <end position="436"/>
    </location>
</feature>
<reference evidence="9 10" key="1">
    <citation type="journal article" date="2015" name="Genome Announc.">
        <title>Expanding the biotechnology potential of lactobacilli through comparative genomics of 213 strains and associated genera.</title>
        <authorList>
            <person name="Sun Z."/>
            <person name="Harris H.M."/>
            <person name="McCann A."/>
            <person name="Guo C."/>
            <person name="Argimon S."/>
            <person name="Zhang W."/>
            <person name="Yang X."/>
            <person name="Jeffery I.B."/>
            <person name="Cooney J.C."/>
            <person name="Kagawa T.F."/>
            <person name="Liu W."/>
            <person name="Song Y."/>
            <person name="Salvetti E."/>
            <person name="Wrobel A."/>
            <person name="Rasinkangas P."/>
            <person name="Parkhill J."/>
            <person name="Rea M.C."/>
            <person name="O'Sullivan O."/>
            <person name="Ritari J."/>
            <person name="Douillard F.P."/>
            <person name="Paul Ross R."/>
            <person name="Yang R."/>
            <person name="Briner A.E."/>
            <person name="Felis G.E."/>
            <person name="de Vos W.M."/>
            <person name="Barrangou R."/>
            <person name="Klaenhammer T.R."/>
            <person name="Caufield P.W."/>
            <person name="Cui Y."/>
            <person name="Zhang H."/>
            <person name="O'Toole P.W."/>
        </authorList>
    </citation>
    <scope>NUCLEOTIDE SEQUENCE [LARGE SCALE GENOMIC DNA]</scope>
    <source>
        <strain evidence="9 10">DSM 20444</strain>
    </source>
</reference>
<comment type="cofactor">
    <cofactor evidence="1">
        <name>a divalent metal cation</name>
        <dbReference type="ChEBI" id="CHEBI:60240"/>
    </cofactor>
</comment>
<evidence type="ECO:0000256" key="2">
    <source>
        <dbReference type="ARBA" id="ARBA00022598"/>
    </source>
</evidence>
<dbReference type="RefSeq" id="WP_010078335.1">
    <property type="nucleotide sequence ID" value="NZ_AYYH01000006.1"/>
</dbReference>
<dbReference type="InterPro" id="IPR012310">
    <property type="entry name" value="DNA_ligase_ATP-dep_cent"/>
</dbReference>
<keyword evidence="10" id="KW-1185">Reference proteome</keyword>
<keyword evidence="4" id="KW-0227">DNA damage</keyword>
<comment type="caution">
    <text evidence="9">The sequence shown here is derived from an EMBL/GenBank/DDBJ whole genome shotgun (WGS) entry which is preliminary data.</text>
</comment>
<dbReference type="GO" id="GO:0006281">
    <property type="term" value="P:DNA repair"/>
    <property type="evidence" value="ECO:0007669"/>
    <property type="project" value="UniProtKB-KW"/>
</dbReference>
<dbReference type="GO" id="GO:0006310">
    <property type="term" value="P:DNA recombination"/>
    <property type="evidence" value="ECO:0007669"/>
    <property type="project" value="InterPro"/>
</dbReference>
<dbReference type="Pfam" id="PF01068">
    <property type="entry name" value="DNA_ligase_A_M"/>
    <property type="match status" value="1"/>
</dbReference>
<comment type="catalytic activity">
    <reaction evidence="6">
        <text>ATP + (deoxyribonucleotide)n-3'-hydroxyl + 5'-phospho-(deoxyribonucleotide)m = (deoxyribonucleotide)n+m + AMP + diphosphate.</text>
        <dbReference type="EC" id="6.5.1.1"/>
    </reaction>
</comment>
<evidence type="ECO:0000313" key="9">
    <source>
        <dbReference type="EMBL" id="KRN10860.1"/>
    </source>
</evidence>
<accession>A0A0R2EE79</accession>
<name>A0A0R2EE79_9LACO</name>
<dbReference type="InterPro" id="IPR050326">
    <property type="entry name" value="NAD_dep_DNA_ligaseB"/>
</dbReference>
<evidence type="ECO:0000256" key="4">
    <source>
        <dbReference type="ARBA" id="ARBA00022763"/>
    </source>
</evidence>
<evidence type="ECO:0000259" key="7">
    <source>
        <dbReference type="Pfam" id="PF01068"/>
    </source>
</evidence>
<evidence type="ECO:0000256" key="5">
    <source>
        <dbReference type="ARBA" id="ARBA00023204"/>
    </source>
</evidence>
<dbReference type="Gene3D" id="3.30.470.30">
    <property type="entry name" value="DNA ligase/mRNA capping enzyme"/>
    <property type="match status" value="1"/>
</dbReference>
<dbReference type="InterPro" id="IPR012340">
    <property type="entry name" value="NA-bd_OB-fold"/>
</dbReference>
<dbReference type="SUPFAM" id="SSF50249">
    <property type="entry name" value="Nucleic acid-binding proteins"/>
    <property type="match status" value="1"/>
</dbReference>
<dbReference type="GO" id="GO:0005524">
    <property type="term" value="F:ATP binding"/>
    <property type="evidence" value="ECO:0007669"/>
    <property type="project" value="InterPro"/>
</dbReference>
<evidence type="ECO:0000259" key="8">
    <source>
        <dbReference type="Pfam" id="PF14743"/>
    </source>
</evidence>
<organism evidence="9 10">
    <name type="scientific">Liquorilactobacillus mali KCTC 3596 = DSM 20444</name>
    <dbReference type="NCBI Taxonomy" id="1046596"/>
    <lineage>
        <taxon>Bacteria</taxon>
        <taxon>Bacillati</taxon>
        <taxon>Bacillota</taxon>
        <taxon>Bacilli</taxon>
        <taxon>Lactobacillales</taxon>
        <taxon>Lactobacillaceae</taxon>
        <taxon>Liquorilactobacillus</taxon>
    </lineage>
</organism>
<dbReference type="OrthoDB" id="9802472at2"/>
<dbReference type="PANTHER" id="PTHR47810">
    <property type="entry name" value="DNA LIGASE"/>
    <property type="match status" value="1"/>
</dbReference>
<sequence>MQNIIEIATIFQRISETSSKNEKVSIIKENEDNILFKEVLKFVFDDFIRTGISTKKMSVTDLVEPDQDFNNILELMEYVEENNTGKLQVVSNIKNFAKKYSESVEQFILNIFAKNIKVGITAKSINKALCKGFIKEFSCQLAYPMNKYPDRVESGRDFSITQKLDGHRCVAICDGVEVAFFTRQGIRYVGLDLLGKQVEVLANIINQGKPVVLDGELVLDNKDNLETKDLFRATAKVLKNDKADKTGILFNVFDWLPLDEFFEGESKLAYLDRKSKLAESYVTFTSSYDMVATDFKLKIVPTLYSGNDTSIIAKLQDEKVKKLGWEGLMLNFNDSFYKTKRTPDLLKIKQFFNADVLVKDVYEGTGANKNKLGGVIIQFKDFEVQVGSGFTEDDRVKYWNNPEDIIGKIIDVQYFEESENQNGGKSLRFPTFKSVRSDKNIDDISYES</sequence>
<dbReference type="Pfam" id="PF14743">
    <property type="entry name" value="DNA_ligase_OB_2"/>
    <property type="match status" value="1"/>
</dbReference>
<dbReference type="Gene3D" id="2.40.50.140">
    <property type="entry name" value="Nucleic acid-binding proteins"/>
    <property type="match status" value="1"/>
</dbReference>
<dbReference type="AlphaFoldDB" id="A0A0R2EE79"/>
<protein>
    <submittedName>
        <fullName evidence="9">DNA ligase, ATP-dependent</fullName>
    </submittedName>
</protein>
<dbReference type="Proteomes" id="UP000050898">
    <property type="component" value="Unassembled WGS sequence"/>
</dbReference>
<dbReference type="SUPFAM" id="SSF56091">
    <property type="entry name" value="DNA ligase/mRNA capping enzyme, catalytic domain"/>
    <property type="match status" value="1"/>
</dbReference>
<dbReference type="EMBL" id="AYYH01000006">
    <property type="protein sequence ID" value="KRN10860.1"/>
    <property type="molecule type" value="Genomic_DNA"/>
</dbReference>
<gene>
    <name evidence="9" type="ORF">FD00_GL002103</name>
</gene>
<evidence type="ECO:0000256" key="1">
    <source>
        <dbReference type="ARBA" id="ARBA00001968"/>
    </source>
</evidence>
<dbReference type="GO" id="GO:0006260">
    <property type="term" value="P:DNA replication"/>
    <property type="evidence" value="ECO:0007669"/>
    <property type="project" value="UniProtKB-KW"/>
</dbReference>